<dbReference type="Proteomes" id="UP001280629">
    <property type="component" value="Unassembled WGS sequence"/>
</dbReference>
<sequence length="48" mass="5550">MKTADKTKRPARNTRKPVAPKQYNRAGIEIQGEREPRTRVFPKGERDA</sequence>
<proteinExistence type="predicted"/>
<organism evidence="2 3">
    <name type="scientific">Sporosarcina aquimarina</name>
    <dbReference type="NCBI Taxonomy" id="114975"/>
    <lineage>
        <taxon>Bacteria</taxon>
        <taxon>Bacillati</taxon>
        <taxon>Bacillota</taxon>
        <taxon>Bacilli</taxon>
        <taxon>Bacillales</taxon>
        <taxon>Caryophanaceae</taxon>
        <taxon>Sporosarcina</taxon>
    </lineage>
</organism>
<evidence type="ECO:0000313" key="2">
    <source>
        <dbReference type="EMBL" id="MDW0110452.1"/>
    </source>
</evidence>
<dbReference type="EMBL" id="JAUBDH010000005">
    <property type="protein sequence ID" value="MDW0110452.1"/>
    <property type="molecule type" value="Genomic_DNA"/>
</dbReference>
<feature type="compositionally biased region" description="Basic and acidic residues" evidence="1">
    <location>
        <begin position="31"/>
        <end position="48"/>
    </location>
</feature>
<dbReference type="RefSeq" id="WP_317935998.1">
    <property type="nucleotide sequence ID" value="NZ_JAUBDH010000005.1"/>
</dbReference>
<evidence type="ECO:0000256" key="1">
    <source>
        <dbReference type="SAM" id="MobiDB-lite"/>
    </source>
</evidence>
<accession>A0ABU4G462</accession>
<feature type="region of interest" description="Disordered" evidence="1">
    <location>
        <begin position="1"/>
        <end position="48"/>
    </location>
</feature>
<keyword evidence="3" id="KW-1185">Reference proteome</keyword>
<gene>
    <name evidence="2" type="ORF">QT716_10430</name>
</gene>
<evidence type="ECO:0000313" key="3">
    <source>
        <dbReference type="Proteomes" id="UP001280629"/>
    </source>
</evidence>
<protein>
    <submittedName>
        <fullName evidence="2">Uncharacterized protein</fullName>
    </submittedName>
</protein>
<comment type="caution">
    <text evidence="2">The sequence shown here is derived from an EMBL/GenBank/DDBJ whole genome shotgun (WGS) entry which is preliminary data.</text>
</comment>
<name>A0ABU4G462_9BACL</name>
<reference evidence="2 3" key="1">
    <citation type="submission" date="2023-06" db="EMBL/GenBank/DDBJ databases">
        <title>Sporosarcina sp. nov., isolated from Korean traditional fermented seafood 'Jeotgal'.</title>
        <authorList>
            <person name="Yang A.-I."/>
            <person name="Shin N.-R."/>
        </authorList>
    </citation>
    <scope>NUCLEOTIDE SEQUENCE [LARGE SCALE GENOMIC DNA]</scope>
    <source>
        <strain evidence="2 3">KCTC3840</strain>
    </source>
</reference>